<evidence type="ECO:0000256" key="2">
    <source>
        <dbReference type="SAM" id="Coils"/>
    </source>
</evidence>
<dbReference type="Proteomes" id="UP000018890">
    <property type="component" value="Unassembled WGS sequence"/>
</dbReference>
<dbReference type="SUPFAM" id="SSF111369">
    <property type="entry name" value="HlyD-like secretion proteins"/>
    <property type="match status" value="2"/>
</dbReference>
<dbReference type="Pfam" id="PF25917">
    <property type="entry name" value="BSH_RND"/>
    <property type="match status" value="1"/>
</dbReference>
<dbReference type="InterPro" id="IPR058625">
    <property type="entry name" value="MdtA-like_BSH"/>
</dbReference>
<feature type="domain" description="YknX-like C-terminal permuted SH3-like" evidence="6">
    <location>
        <begin position="309"/>
        <end position="376"/>
    </location>
</feature>
<feature type="region of interest" description="Disordered" evidence="3">
    <location>
        <begin position="385"/>
        <end position="408"/>
    </location>
</feature>
<dbReference type="RefSeq" id="WP_162232184.1">
    <property type="nucleotide sequence ID" value="NZ_BAUT01000001.1"/>
</dbReference>
<gene>
    <name evidence="7" type="ORF">JCM9140_302</name>
</gene>
<accession>W4PZ21</accession>
<dbReference type="Gene3D" id="2.40.30.170">
    <property type="match status" value="1"/>
</dbReference>
<organism evidence="7 8">
    <name type="scientific">Halalkalibacter wakoensis JCM 9140</name>
    <dbReference type="NCBI Taxonomy" id="1236970"/>
    <lineage>
        <taxon>Bacteria</taxon>
        <taxon>Bacillati</taxon>
        <taxon>Bacillota</taxon>
        <taxon>Bacilli</taxon>
        <taxon>Bacillales</taxon>
        <taxon>Bacillaceae</taxon>
        <taxon>Halalkalibacter</taxon>
    </lineage>
</organism>
<dbReference type="Pfam" id="PF25954">
    <property type="entry name" value="Beta-barrel_RND_2"/>
    <property type="match status" value="1"/>
</dbReference>
<evidence type="ECO:0000313" key="8">
    <source>
        <dbReference type="Proteomes" id="UP000018890"/>
    </source>
</evidence>
<evidence type="ECO:0000259" key="5">
    <source>
        <dbReference type="Pfam" id="PF25954"/>
    </source>
</evidence>
<evidence type="ECO:0000259" key="4">
    <source>
        <dbReference type="Pfam" id="PF25917"/>
    </source>
</evidence>
<evidence type="ECO:0000256" key="3">
    <source>
        <dbReference type="SAM" id="MobiDB-lite"/>
    </source>
</evidence>
<name>W4PZ21_9BACI</name>
<dbReference type="Gene3D" id="2.40.420.20">
    <property type="match status" value="1"/>
</dbReference>
<dbReference type="GO" id="GO:0015562">
    <property type="term" value="F:efflux transmembrane transporter activity"/>
    <property type="evidence" value="ECO:0007669"/>
    <property type="project" value="TreeGrafter"/>
</dbReference>
<sequence>MELSQITEEMLANELKLTGHIMAGAHMAILPMLQGEIKAIHVDNGDTVERGDSLFEIDATDAELNISQARAGLDAAEASLTSAKNMRGQSIKQAEMQLEQAQNANKMIAEAESAVEMDLSDVPEELHAVLESVVAGNMPTEADKQQAKAAVKQAEMALEQAQATDQIKAAEASVKQAEISVQMAEQQKKYAVVKAPMSGQVTGLNAMVGEMASPQNPMLQLVQMDHPIVEVNVNESMLPNLEVGQEVVVHIRSFNQTYEGKITYISLLPSEQSRSYPVEIELSNTDSNLRVGMLAEVLIDTSSANTEQTVVPVNAVIQQNNETFVYVTTDGESVERRLIAVNNETAEWFGVESGLEVGEYVVVRGSHQLYDGALINVRNEVFPTNNEQEVDDVVENEDSSDEDTKGNE</sequence>
<proteinExistence type="inferred from homology"/>
<dbReference type="Pfam" id="PF25989">
    <property type="entry name" value="YknX_C"/>
    <property type="match status" value="1"/>
</dbReference>
<dbReference type="GO" id="GO:1990281">
    <property type="term" value="C:efflux pump complex"/>
    <property type="evidence" value="ECO:0007669"/>
    <property type="project" value="TreeGrafter"/>
</dbReference>
<dbReference type="InterPro" id="IPR006143">
    <property type="entry name" value="RND_pump_MFP"/>
</dbReference>
<dbReference type="Gene3D" id="2.40.50.100">
    <property type="match status" value="1"/>
</dbReference>
<dbReference type="InterPro" id="IPR058792">
    <property type="entry name" value="Beta-barrel_RND_2"/>
</dbReference>
<comment type="caution">
    <text evidence="7">The sequence shown here is derived from an EMBL/GenBank/DDBJ whole genome shotgun (WGS) entry which is preliminary data.</text>
</comment>
<evidence type="ECO:0000313" key="7">
    <source>
        <dbReference type="EMBL" id="GAE24384.1"/>
    </source>
</evidence>
<feature type="coiled-coil region" evidence="2">
    <location>
        <begin position="144"/>
        <end position="187"/>
    </location>
</feature>
<evidence type="ECO:0000256" key="1">
    <source>
        <dbReference type="ARBA" id="ARBA00009477"/>
    </source>
</evidence>
<dbReference type="AlphaFoldDB" id="W4PZ21"/>
<dbReference type="InterPro" id="IPR058637">
    <property type="entry name" value="YknX-like_C"/>
</dbReference>
<dbReference type="EMBL" id="BAUT01000001">
    <property type="protein sequence ID" value="GAE24384.1"/>
    <property type="molecule type" value="Genomic_DNA"/>
</dbReference>
<dbReference type="NCBIfam" id="TIGR01730">
    <property type="entry name" value="RND_mfp"/>
    <property type="match status" value="1"/>
</dbReference>
<dbReference type="STRING" id="1236970.JCM9140_302"/>
<dbReference type="PANTHER" id="PTHR30469">
    <property type="entry name" value="MULTIDRUG RESISTANCE PROTEIN MDTA"/>
    <property type="match status" value="1"/>
</dbReference>
<evidence type="ECO:0000259" key="6">
    <source>
        <dbReference type="Pfam" id="PF25989"/>
    </source>
</evidence>
<feature type="domain" description="CusB-like beta-barrel" evidence="5">
    <location>
        <begin position="229"/>
        <end position="301"/>
    </location>
</feature>
<comment type="similarity">
    <text evidence="1">Belongs to the membrane fusion protein (MFP) (TC 8.A.1) family.</text>
</comment>
<keyword evidence="8" id="KW-1185">Reference proteome</keyword>
<reference evidence="7" key="1">
    <citation type="journal article" date="2014" name="Genome Announc.">
        <title>Draft Genome Sequences of Three Alkaliphilic Bacillus Strains, Bacillus wakoensis JCM 9140T, Bacillus akibai JCM 9157T, and Bacillus hemicellulosilyticus JCM 9152T.</title>
        <authorList>
            <person name="Yuki M."/>
            <person name="Oshima K."/>
            <person name="Suda W."/>
            <person name="Oshida Y."/>
            <person name="Kitamura K."/>
            <person name="Iida T."/>
            <person name="Hattori M."/>
            <person name="Ohkuma M."/>
        </authorList>
    </citation>
    <scope>NUCLEOTIDE SEQUENCE [LARGE SCALE GENOMIC DNA]</scope>
    <source>
        <strain evidence="7">JCM 9140</strain>
    </source>
</reference>
<keyword evidence="2" id="KW-0175">Coiled coil</keyword>
<feature type="domain" description="Multidrug resistance protein MdtA-like barrel-sandwich hybrid" evidence="4">
    <location>
        <begin position="29"/>
        <end position="216"/>
    </location>
</feature>
<dbReference type="PANTHER" id="PTHR30469:SF15">
    <property type="entry name" value="HLYD FAMILY OF SECRETION PROTEINS"/>
    <property type="match status" value="1"/>
</dbReference>
<protein>
    <submittedName>
        <fullName evidence="7">Putative membrane efflux protein</fullName>
    </submittedName>
</protein>
<feature type="compositionally biased region" description="Acidic residues" evidence="3">
    <location>
        <begin position="388"/>
        <end position="401"/>
    </location>
</feature>
<dbReference type="Gene3D" id="1.10.287.470">
    <property type="entry name" value="Helix hairpin bin"/>
    <property type="match status" value="1"/>
</dbReference>